<reference evidence="3" key="1">
    <citation type="journal article" date="2019" name="Int. J. Syst. Evol. Microbiol.">
        <title>The Global Catalogue of Microorganisms (GCM) 10K type strain sequencing project: providing services to taxonomists for standard genome sequencing and annotation.</title>
        <authorList>
            <consortium name="The Broad Institute Genomics Platform"/>
            <consortium name="The Broad Institute Genome Sequencing Center for Infectious Disease"/>
            <person name="Wu L."/>
            <person name="Ma J."/>
        </authorList>
    </citation>
    <scope>NUCLEOTIDE SEQUENCE [LARGE SCALE GENOMIC DNA]</scope>
    <source>
        <strain evidence="3">CGMCC 4.7178</strain>
    </source>
</reference>
<proteinExistence type="predicted"/>
<name>A0ABQ2MD66_9ACTN</name>
<dbReference type="EMBL" id="BMMP01000008">
    <property type="protein sequence ID" value="GGO50216.1"/>
    <property type="molecule type" value="Genomic_DNA"/>
</dbReference>
<evidence type="ECO:0000313" key="3">
    <source>
        <dbReference type="Proteomes" id="UP000631535"/>
    </source>
</evidence>
<dbReference type="Proteomes" id="UP000631535">
    <property type="component" value="Unassembled WGS sequence"/>
</dbReference>
<gene>
    <name evidence="2" type="ORF">GCM10012287_29480</name>
</gene>
<sequence>MRQLFTSWIAASPEPLTDLMTTEAVFSVRAGASGLWFPSPPPVPPSVPEPPPALPFAPSPCEPLSVAPEFAGAEAEAGLPEGSSAPVPQDRSR</sequence>
<evidence type="ECO:0000256" key="1">
    <source>
        <dbReference type="SAM" id="MobiDB-lite"/>
    </source>
</evidence>
<keyword evidence="3" id="KW-1185">Reference proteome</keyword>
<feature type="compositionally biased region" description="Low complexity" evidence="1">
    <location>
        <begin position="67"/>
        <end position="85"/>
    </location>
</feature>
<protein>
    <submittedName>
        <fullName evidence="2">Uncharacterized protein</fullName>
    </submittedName>
</protein>
<feature type="region of interest" description="Disordered" evidence="1">
    <location>
        <begin position="40"/>
        <end position="93"/>
    </location>
</feature>
<feature type="compositionally biased region" description="Pro residues" evidence="1">
    <location>
        <begin position="40"/>
        <end position="61"/>
    </location>
</feature>
<accession>A0ABQ2MD66</accession>
<comment type="caution">
    <text evidence="2">The sequence shown here is derived from an EMBL/GenBank/DDBJ whole genome shotgun (WGS) entry which is preliminary data.</text>
</comment>
<evidence type="ECO:0000313" key="2">
    <source>
        <dbReference type="EMBL" id="GGO50216.1"/>
    </source>
</evidence>
<organism evidence="2 3">
    <name type="scientific">Streptomyces daqingensis</name>
    <dbReference type="NCBI Taxonomy" id="1472640"/>
    <lineage>
        <taxon>Bacteria</taxon>
        <taxon>Bacillati</taxon>
        <taxon>Actinomycetota</taxon>
        <taxon>Actinomycetes</taxon>
        <taxon>Kitasatosporales</taxon>
        <taxon>Streptomycetaceae</taxon>
        <taxon>Streptomyces</taxon>
    </lineage>
</organism>